<dbReference type="EMBL" id="CADCTQ010000255">
    <property type="protein sequence ID" value="CAA9269692.1"/>
    <property type="molecule type" value="Genomic_DNA"/>
</dbReference>
<proteinExistence type="predicted"/>
<dbReference type="SUPFAM" id="SSF109854">
    <property type="entry name" value="DinB/YfiT-like putative metalloenzymes"/>
    <property type="match status" value="1"/>
</dbReference>
<dbReference type="Pfam" id="PF12867">
    <property type="entry name" value="DinB_2"/>
    <property type="match status" value="1"/>
</dbReference>
<organism evidence="2">
    <name type="scientific">uncultured Cytophagales bacterium</name>
    <dbReference type="NCBI Taxonomy" id="158755"/>
    <lineage>
        <taxon>Bacteria</taxon>
        <taxon>Pseudomonadati</taxon>
        <taxon>Bacteroidota</taxon>
        <taxon>Sphingobacteriia</taxon>
        <taxon>Sphingobacteriales</taxon>
        <taxon>environmental samples</taxon>
    </lineage>
</organism>
<dbReference type="InterPro" id="IPR024775">
    <property type="entry name" value="DinB-like"/>
</dbReference>
<gene>
    <name evidence="2" type="ORF">AVDCRST_MAG56-2981</name>
</gene>
<evidence type="ECO:0000313" key="2">
    <source>
        <dbReference type="EMBL" id="CAA9269692.1"/>
    </source>
</evidence>
<sequence>MLPALRKSFDRMEASRLRILQLTQSLTEPEAHVSPGPGEWSVVQVVEHMVTIDQMVLKFVQKQLAREDLRPAGMRTWMRAMLVTMALRYRKKIKAPARLPQPAGTRSLAEWRNEWEASRRQWRETLEPVPEKLRHKEVFKHPLAGYFTLGQTLDFITEHTLHHVPQVKRLAQKP</sequence>
<protein>
    <recommendedName>
        <fullName evidence="1">DinB-like domain-containing protein</fullName>
    </recommendedName>
</protein>
<name>A0A6J4J8K7_9SPHI</name>
<dbReference type="AlphaFoldDB" id="A0A6J4J8K7"/>
<evidence type="ECO:0000259" key="1">
    <source>
        <dbReference type="Pfam" id="PF12867"/>
    </source>
</evidence>
<accession>A0A6J4J8K7</accession>
<dbReference type="Gene3D" id="1.20.120.450">
    <property type="entry name" value="dinb family like domain"/>
    <property type="match status" value="1"/>
</dbReference>
<dbReference type="InterPro" id="IPR034660">
    <property type="entry name" value="DinB/YfiT-like"/>
</dbReference>
<reference evidence="2" key="1">
    <citation type="submission" date="2020-02" db="EMBL/GenBank/DDBJ databases">
        <authorList>
            <person name="Meier V. D."/>
        </authorList>
    </citation>
    <scope>NUCLEOTIDE SEQUENCE</scope>
    <source>
        <strain evidence="2">AVDCRST_MAG56</strain>
    </source>
</reference>
<feature type="domain" description="DinB-like" evidence="1">
    <location>
        <begin position="12"/>
        <end position="166"/>
    </location>
</feature>